<feature type="compositionally biased region" description="Basic and acidic residues" evidence="1">
    <location>
        <begin position="17"/>
        <end position="32"/>
    </location>
</feature>
<dbReference type="EMBL" id="OU963868">
    <property type="protein sequence ID" value="CAH0393148.1"/>
    <property type="molecule type" value="Genomic_DNA"/>
</dbReference>
<dbReference type="Proteomes" id="UP001152759">
    <property type="component" value="Chromosome 7"/>
</dbReference>
<name>A0A9P0AF42_BEMTA</name>
<feature type="compositionally biased region" description="Basic and acidic residues" evidence="1">
    <location>
        <begin position="49"/>
        <end position="90"/>
    </location>
</feature>
<protein>
    <submittedName>
        <fullName evidence="2">Uncharacterized protein</fullName>
    </submittedName>
</protein>
<sequence>MNTMRYGQPDRETDESAVERKDEQTADRKDGKFQCIRQADGRGQPNGRTDTKKYGQSDRRTDKQPDSTRDGRPDTWKHDQTEEQTIERTNGRRFKFTENSNIFRFVTLQLTGLYADGRTDRRKRRQPD</sequence>
<evidence type="ECO:0000313" key="2">
    <source>
        <dbReference type="EMBL" id="CAH0393148.1"/>
    </source>
</evidence>
<keyword evidence="3" id="KW-1185">Reference proteome</keyword>
<dbReference type="AlphaFoldDB" id="A0A9P0AF42"/>
<gene>
    <name evidence="2" type="ORF">BEMITA_LOCUS11581</name>
</gene>
<feature type="region of interest" description="Disordered" evidence="1">
    <location>
        <begin position="1"/>
        <end position="92"/>
    </location>
</feature>
<organism evidence="2 3">
    <name type="scientific">Bemisia tabaci</name>
    <name type="common">Sweetpotato whitefly</name>
    <name type="synonym">Aleurodes tabaci</name>
    <dbReference type="NCBI Taxonomy" id="7038"/>
    <lineage>
        <taxon>Eukaryota</taxon>
        <taxon>Metazoa</taxon>
        <taxon>Ecdysozoa</taxon>
        <taxon>Arthropoda</taxon>
        <taxon>Hexapoda</taxon>
        <taxon>Insecta</taxon>
        <taxon>Pterygota</taxon>
        <taxon>Neoptera</taxon>
        <taxon>Paraneoptera</taxon>
        <taxon>Hemiptera</taxon>
        <taxon>Sternorrhyncha</taxon>
        <taxon>Aleyrodoidea</taxon>
        <taxon>Aleyrodidae</taxon>
        <taxon>Aleyrodinae</taxon>
        <taxon>Bemisia</taxon>
    </lineage>
</organism>
<evidence type="ECO:0000256" key="1">
    <source>
        <dbReference type="SAM" id="MobiDB-lite"/>
    </source>
</evidence>
<evidence type="ECO:0000313" key="3">
    <source>
        <dbReference type="Proteomes" id="UP001152759"/>
    </source>
</evidence>
<proteinExistence type="predicted"/>
<reference evidence="2" key="1">
    <citation type="submission" date="2021-12" db="EMBL/GenBank/DDBJ databases">
        <authorList>
            <person name="King R."/>
        </authorList>
    </citation>
    <scope>NUCLEOTIDE SEQUENCE</scope>
</reference>
<accession>A0A9P0AF42</accession>